<sequence length="424" mass="48733">MADSSILNPSATNGQGKGAARPESIPHISQQPWTWSNWYHHIYWPYFTFLIIIPVLGIGEAFRTPLVRNTLLLSVVYYLITGLCITAGYHRLWAHRSYSASYLLKCFFALFGTGSLTGSIIFWARDHRAHHRFTDTANDPYNVRGGFFYAHILWLILRQPKRHNPVDISDLRNDKLVKYQHRYYFPIAFFMTWGLPTLVAGLGWNDWYGGFIYAGIIRTFLVQQATFCVNSMAHYFGDQTYDDIRSARDHFVTSIVALGEGYHNFHHQFPADYRNGIEYYHLDITKWLIVLCKYFRLAQDLKRFRYSEIEKCRLQQAYKKLDSKKEKLDWGPRLEELPVMSWTEYREKAKNGSALLVIDGVVHSVAAFVSEHPGGEKMISTQIGKDASALFNGGVYNHSGAARNYLSTLRVAVLVGGGEVEAWK</sequence>
<dbReference type="InterPro" id="IPR001522">
    <property type="entry name" value="FADS-1_CS"/>
</dbReference>
<keyword evidence="14" id="KW-0249">Electron transport</keyword>
<evidence type="ECO:0000256" key="15">
    <source>
        <dbReference type="SAM" id="MobiDB-lite"/>
    </source>
</evidence>
<organism evidence="18 19">
    <name type="scientific">Aspergillus lucknowensis</name>
    <dbReference type="NCBI Taxonomy" id="176173"/>
    <lineage>
        <taxon>Eukaryota</taxon>
        <taxon>Fungi</taxon>
        <taxon>Dikarya</taxon>
        <taxon>Ascomycota</taxon>
        <taxon>Pezizomycotina</taxon>
        <taxon>Eurotiomycetes</taxon>
        <taxon>Eurotiomycetidae</taxon>
        <taxon>Eurotiales</taxon>
        <taxon>Aspergillaceae</taxon>
        <taxon>Aspergillus</taxon>
        <taxon>Aspergillus subgen. Nidulantes</taxon>
    </lineage>
</organism>
<keyword evidence="3 14" id="KW-0444">Lipid biosynthesis</keyword>
<comment type="cofactor">
    <cofactor evidence="14">
        <name>Fe(2+)</name>
        <dbReference type="ChEBI" id="CHEBI:29033"/>
    </cofactor>
    <text evidence="14">Expected to bind 2 Fe(2+) ions per subunit.</text>
</comment>
<feature type="transmembrane region" description="Helical" evidence="16">
    <location>
        <begin position="71"/>
        <end position="90"/>
    </location>
</feature>
<evidence type="ECO:0000256" key="7">
    <source>
        <dbReference type="ARBA" id="ARBA00022832"/>
    </source>
</evidence>
<keyword evidence="9 14" id="KW-0560">Oxidoreductase</keyword>
<accession>A0ABR4LNT0</accession>
<comment type="similarity">
    <text evidence="2 14">Belongs to the fatty acid desaturase type 1 family.</text>
</comment>
<evidence type="ECO:0000256" key="3">
    <source>
        <dbReference type="ARBA" id="ARBA00022516"/>
    </source>
</evidence>
<evidence type="ECO:0000313" key="19">
    <source>
        <dbReference type="Proteomes" id="UP001610432"/>
    </source>
</evidence>
<dbReference type="Proteomes" id="UP001610432">
    <property type="component" value="Unassembled WGS sequence"/>
</dbReference>
<keyword evidence="14" id="KW-0813">Transport</keyword>
<keyword evidence="13 14" id="KW-0275">Fatty acid biosynthesis</keyword>
<dbReference type="InterPro" id="IPR036400">
    <property type="entry name" value="Cyt_B5-like_heme/steroid_sf"/>
</dbReference>
<keyword evidence="12 16" id="KW-0472">Membrane</keyword>
<keyword evidence="4 14" id="KW-0349">Heme</keyword>
<keyword evidence="10 14" id="KW-0408">Iron</keyword>
<keyword evidence="5 16" id="KW-0812">Transmembrane</keyword>
<dbReference type="PRINTS" id="PR00075">
    <property type="entry name" value="FACDDSATRASE"/>
</dbReference>
<comment type="subcellular location">
    <subcellularLocation>
        <location evidence="1">Membrane</location>
        <topology evidence="1">Multi-pass membrane protein</topology>
    </subcellularLocation>
</comment>
<evidence type="ECO:0000256" key="5">
    <source>
        <dbReference type="ARBA" id="ARBA00022692"/>
    </source>
</evidence>
<dbReference type="PANTHER" id="PTHR11351:SF31">
    <property type="entry name" value="DESATURASE 1, ISOFORM A-RELATED"/>
    <property type="match status" value="1"/>
</dbReference>
<feature type="region of interest" description="Disordered" evidence="15">
    <location>
        <begin position="1"/>
        <end position="24"/>
    </location>
</feature>
<evidence type="ECO:0000256" key="13">
    <source>
        <dbReference type="ARBA" id="ARBA00023160"/>
    </source>
</evidence>
<evidence type="ECO:0000256" key="9">
    <source>
        <dbReference type="ARBA" id="ARBA00023002"/>
    </source>
</evidence>
<dbReference type="Gene3D" id="3.10.120.10">
    <property type="entry name" value="Cytochrome b5-like heme/steroid binding domain"/>
    <property type="match status" value="1"/>
</dbReference>
<dbReference type="InterPro" id="IPR015876">
    <property type="entry name" value="Acyl-CoA_DS"/>
</dbReference>
<feature type="transmembrane region" description="Helical" evidence="16">
    <location>
        <begin position="102"/>
        <end position="124"/>
    </location>
</feature>
<evidence type="ECO:0000256" key="10">
    <source>
        <dbReference type="ARBA" id="ARBA00023004"/>
    </source>
</evidence>
<evidence type="ECO:0000256" key="1">
    <source>
        <dbReference type="ARBA" id="ARBA00004141"/>
    </source>
</evidence>
<dbReference type="InterPro" id="IPR001199">
    <property type="entry name" value="Cyt_B5-like_heme/steroid-bd"/>
</dbReference>
<dbReference type="PIRSF" id="PIRSF000345">
    <property type="entry name" value="OLE1"/>
    <property type="match status" value="1"/>
</dbReference>
<dbReference type="InterPro" id="IPR018506">
    <property type="entry name" value="Cyt_B5_heme-BS"/>
</dbReference>
<evidence type="ECO:0000256" key="2">
    <source>
        <dbReference type="ARBA" id="ARBA00009295"/>
    </source>
</evidence>
<evidence type="ECO:0000256" key="8">
    <source>
        <dbReference type="ARBA" id="ARBA00022989"/>
    </source>
</evidence>
<comment type="caution">
    <text evidence="18">The sequence shown here is derived from an EMBL/GenBank/DDBJ whole genome shotgun (WGS) entry which is preliminary data.</text>
</comment>
<evidence type="ECO:0000313" key="18">
    <source>
        <dbReference type="EMBL" id="KAL2866057.1"/>
    </source>
</evidence>
<keyword evidence="11 14" id="KW-0443">Lipid metabolism</keyword>
<gene>
    <name evidence="18" type="ORF">BJX67DRAFT_372743</name>
</gene>
<dbReference type="SMART" id="SM01117">
    <property type="entry name" value="Cyt-b5"/>
    <property type="match status" value="1"/>
</dbReference>
<feature type="domain" description="Cytochrome b5 heme-binding" evidence="17">
    <location>
        <begin position="337"/>
        <end position="415"/>
    </location>
</feature>
<dbReference type="CDD" id="cd03505">
    <property type="entry name" value="Delta9-FADS-like"/>
    <property type="match status" value="1"/>
</dbReference>
<evidence type="ECO:0000256" key="6">
    <source>
        <dbReference type="ARBA" id="ARBA00022723"/>
    </source>
</evidence>
<name>A0ABR4LNT0_9EURO</name>
<dbReference type="GeneID" id="98146359"/>
<dbReference type="EMBL" id="JBFXLQ010000027">
    <property type="protein sequence ID" value="KAL2866057.1"/>
    <property type="molecule type" value="Genomic_DNA"/>
</dbReference>
<dbReference type="PROSITE" id="PS00476">
    <property type="entry name" value="FATTY_ACID_DESATUR_1"/>
    <property type="match status" value="1"/>
</dbReference>
<keyword evidence="6 14" id="KW-0479">Metal-binding</keyword>
<dbReference type="RefSeq" id="XP_070885036.1">
    <property type="nucleotide sequence ID" value="XM_071031287.1"/>
</dbReference>
<dbReference type="Pfam" id="PF00173">
    <property type="entry name" value="Cyt-b5"/>
    <property type="match status" value="1"/>
</dbReference>
<comment type="catalytic activity">
    <reaction evidence="14">
        <text>octadecanoyl-CoA + 2 Fe(II)-[cytochrome b5] + O2 + 2 H(+) = (9Z)-octadecenoyl-CoA + 2 Fe(III)-[cytochrome b5] + 2 H2O</text>
        <dbReference type="Rhea" id="RHEA:19721"/>
        <dbReference type="Rhea" id="RHEA-COMP:10438"/>
        <dbReference type="Rhea" id="RHEA-COMP:10439"/>
        <dbReference type="ChEBI" id="CHEBI:15377"/>
        <dbReference type="ChEBI" id="CHEBI:15378"/>
        <dbReference type="ChEBI" id="CHEBI:15379"/>
        <dbReference type="ChEBI" id="CHEBI:29033"/>
        <dbReference type="ChEBI" id="CHEBI:29034"/>
        <dbReference type="ChEBI" id="CHEBI:57387"/>
        <dbReference type="ChEBI" id="CHEBI:57394"/>
        <dbReference type="EC" id="1.14.19.1"/>
    </reaction>
</comment>
<comment type="function">
    <text evidence="14">Stearoyl-CoA desaturase that utilizes O(2) and electrons from reduced cytochrome b5 to introduce the first double bond into saturated fatty acyl-CoA substrates.</text>
</comment>
<evidence type="ECO:0000259" key="17">
    <source>
        <dbReference type="PROSITE" id="PS50255"/>
    </source>
</evidence>
<evidence type="ECO:0000256" key="14">
    <source>
        <dbReference type="PIRNR" id="PIRNR000345"/>
    </source>
</evidence>
<evidence type="ECO:0000256" key="12">
    <source>
        <dbReference type="ARBA" id="ARBA00023136"/>
    </source>
</evidence>
<keyword evidence="19" id="KW-1185">Reference proteome</keyword>
<dbReference type="PANTHER" id="PTHR11351">
    <property type="entry name" value="ACYL-COA DESATURASE"/>
    <property type="match status" value="1"/>
</dbReference>
<dbReference type="EC" id="1.14.19.1" evidence="14"/>
<evidence type="ECO:0000256" key="11">
    <source>
        <dbReference type="ARBA" id="ARBA00023098"/>
    </source>
</evidence>
<proteinExistence type="inferred from homology"/>
<keyword evidence="8 16" id="KW-1133">Transmembrane helix</keyword>
<dbReference type="InterPro" id="IPR009160">
    <property type="entry name" value="Acyl-CoA_deSatase_haem/ster-bd"/>
</dbReference>
<reference evidence="18 19" key="1">
    <citation type="submission" date="2024-07" db="EMBL/GenBank/DDBJ databases">
        <title>Section-level genome sequencing and comparative genomics of Aspergillus sections Usti and Cavernicolus.</title>
        <authorList>
            <consortium name="Lawrence Berkeley National Laboratory"/>
            <person name="Nybo J.L."/>
            <person name="Vesth T.C."/>
            <person name="Theobald S."/>
            <person name="Frisvad J.C."/>
            <person name="Larsen T.O."/>
            <person name="Kjaerboelling I."/>
            <person name="Rothschild-Mancinelli K."/>
            <person name="Lyhne E.K."/>
            <person name="Kogle M.E."/>
            <person name="Barry K."/>
            <person name="Clum A."/>
            <person name="Na H."/>
            <person name="Ledsgaard L."/>
            <person name="Lin J."/>
            <person name="Lipzen A."/>
            <person name="Kuo A."/>
            <person name="Riley R."/>
            <person name="Mondo S."/>
            <person name="Labutti K."/>
            <person name="Haridas S."/>
            <person name="Pangalinan J."/>
            <person name="Salamov A.A."/>
            <person name="Simmons B.A."/>
            <person name="Magnuson J.K."/>
            <person name="Chen J."/>
            <person name="Drula E."/>
            <person name="Henrissat B."/>
            <person name="Wiebenga A."/>
            <person name="Lubbers R.J."/>
            <person name="Gomes A.C."/>
            <person name="Macurrencykelacurrency M.R."/>
            <person name="Stajich J."/>
            <person name="Grigoriev I.V."/>
            <person name="Mortensen U.H."/>
            <person name="De Vries R.P."/>
            <person name="Baker S.E."/>
            <person name="Andersen M.R."/>
        </authorList>
    </citation>
    <scope>NUCLEOTIDE SEQUENCE [LARGE SCALE GENOMIC DNA]</scope>
    <source>
        <strain evidence="18 19">CBS 449.75</strain>
    </source>
</reference>
<feature type="transmembrane region" description="Helical" evidence="16">
    <location>
        <begin position="183"/>
        <end position="204"/>
    </location>
</feature>
<dbReference type="PROSITE" id="PS00191">
    <property type="entry name" value="CYTOCHROME_B5_1"/>
    <property type="match status" value="1"/>
</dbReference>
<dbReference type="PROSITE" id="PS50255">
    <property type="entry name" value="CYTOCHROME_B5_2"/>
    <property type="match status" value="1"/>
</dbReference>
<keyword evidence="7 14" id="KW-0276">Fatty acid metabolism</keyword>
<feature type="compositionally biased region" description="Polar residues" evidence="15">
    <location>
        <begin position="1"/>
        <end position="14"/>
    </location>
</feature>
<evidence type="ECO:0000256" key="4">
    <source>
        <dbReference type="ARBA" id="ARBA00022617"/>
    </source>
</evidence>
<dbReference type="SUPFAM" id="SSF55856">
    <property type="entry name" value="Cytochrome b5-like heme/steroid binding domain"/>
    <property type="match status" value="1"/>
</dbReference>
<protein>
    <recommendedName>
        <fullName evidence="14">Acyl-CoA desaturase</fullName>
        <ecNumber evidence="14">1.14.19.1</ecNumber>
    </recommendedName>
</protein>
<evidence type="ECO:0000256" key="16">
    <source>
        <dbReference type="SAM" id="Phobius"/>
    </source>
</evidence>
<feature type="transmembrane region" description="Helical" evidence="16">
    <location>
        <begin position="42"/>
        <end position="59"/>
    </location>
</feature>